<sequence length="70" mass="8187">MPAHPAGTGWVSFLRHHDELSLSFLDAADQQAIFDRFAPHPAMRIYERGIRRRLAPLLENDWDLLRWAFS</sequence>
<evidence type="ECO:0000313" key="1">
    <source>
        <dbReference type="EMBL" id="AIA84792.1"/>
    </source>
</evidence>
<dbReference type="AlphaFoldDB" id="A0A060BQ52"/>
<name>A0A060BQ52_9CYAN</name>
<reference evidence="1" key="1">
    <citation type="journal article" date="2013" name="Environ. Microbiol.">
        <title>Seasonally variable intestinal metagenomes of the red palm weevil (Rhynchophorus ferrugineus).</title>
        <authorList>
            <person name="Jia S."/>
            <person name="Zhang X."/>
            <person name="Zhang G."/>
            <person name="Yin A."/>
            <person name="Zhang S."/>
            <person name="Li F."/>
            <person name="Wang L."/>
            <person name="Zhao D."/>
            <person name="Yun Q."/>
            <person name="Tala"/>
            <person name="Wang J."/>
            <person name="Sun G."/>
            <person name="Baabdullah M."/>
            <person name="Yu X."/>
            <person name="Hu S."/>
            <person name="Al-Mssallem I.S."/>
            <person name="Yu J."/>
        </authorList>
    </citation>
    <scope>NUCLEOTIDE SEQUENCE</scope>
</reference>
<dbReference type="EMBL" id="KF117537">
    <property type="protein sequence ID" value="AIA84792.1"/>
    <property type="molecule type" value="Genomic_DNA"/>
</dbReference>
<dbReference type="Gene3D" id="3.20.20.80">
    <property type="entry name" value="Glycosidases"/>
    <property type="match status" value="1"/>
</dbReference>
<feature type="non-terminal residue" evidence="1">
    <location>
        <position position="70"/>
    </location>
</feature>
<proteinExistence type="predicted"/>
<organism evidence="1">
    <name type="scientific">uncultured Cyanothece sp</name>
    <dbReference type="NCBI Taxonomy" id="259951"/>
    <lineage>
        <taxon>Bacteria</taxon>
        <taxon>Bacillati</taxon>
        <taxon>Cyanobacteriota</taxon>
        <taxon>Cyanophyceae</taxon>
        <taxon>Gomontiellales</taxon>
        <taxon>Cyanothecaceae</taxon>
        <taxon>Cyanothece</taxon>
        <taxon>environmental samples</taxon>
    </lineage>
</organism>
<protein>
    <submittedName>
        <fullName evidence="1">CAZy families GH13 protein</fullName>
    </submittedName>
</protein>
<accession>A0A060BQ52</accession>